<sequence length="75" mass="8416">MELDPLYHYLSSSWGHHVGTSCFEDSHLVVKFVEMEKHVSACGRALVVTRDYRGPLAGPLPEELTGIRLTAYLDL</sequence>
<feature type="non-terminal residue" evidence="1">
    <location>
        <position position="75"/>
    </location>
</feature>
<reference evidence="1 2" key="1">
    <citation type="submission" date="2019-04" db="EMBL/GenBank/DDBJ databases">
        <authorList>
            <consortium name="DOE Joint Genome Institute"/>
            <person name="Mondo S."/>
            <person name="Kjaerbolling I."/>
            <person name="Vesth T."/>
            <person name="Frisvad J.C."/>
            <person name="Nybo J.L."/>
            <person name="Theobald S."/>
            <person name="Kildgaard S."/>
            <person name="Isbrandt T."/>
            <person name="Kuo A."/>
            <person name="Sato A."/>
            <person name="Lyhne E.K."/>
            <person name="Kogle M.E."/>
            <person name="Wiebenga A."/>
            <person name="Kun R.S."/>
            <person name="Lubbers R.J."/>
            <person name="Makela M.R."/>
            <person name="Barry K."/>
            <person name="Chovatia M."/>
            <person name="Clum A."/>
            <person name="Daum C."/>
            <person name="Haridas S."/>
            <person name="He G."/>
            <person name="LaButti K."/>
            <person name="Lipzen A."/>
            <person name="Riley R."/>
            <person name="Salamov A."/>
            <person name="Simmons B.A."/>
            <person name="Magnuson J.K."/>
            <person name="Henrissat B."/>
            <person name="Mortensen U.H."/>
            <person name="Larsen T.O."/>
            <person name="Devries R.P."/>
            <person name="Grigoriev I.V."/>
            <person name="Machida M."/>
            <person name="Baker S.E."/>
            <person name="Andersen M.R."/>
            <person name="Cantor M.N."/>
            <person name="Hua S.X."/>
        </authorList>
    </citation>
    <scope>NUCLEOTIDE SEQUENCE [LARGE SCALE GENOMIC DNA]</scope>
    <source>
        <strain evidence="1 2">CBS 117616</strain>
    </source>
</reference>
<protein>
    <recommendedName>
        <fullName evidence="3">Heterokaryon incompatibility domain-containing protein</fullName>
    </recommendedName>
</protein>
<accession>A0ABQ6X2R8</accession>
<evidence type="ECO:0008006" key="3">
    <source>
        <dbReference type="Google" id="ProtNLM"/>
    </source>
</evidence>
<dbReference type="EMBL" id="ML735688">
    <property type="protein sequence ID" value="KAE8423596.1"/>
    <property type="molecule type" value="Genomic_DNA"/>
</dbReference>
<evidence type="ECO:0000313" key="2">
    <source>
        <dbReference type="Proteomes" id="UP000325395"/>
    </source>
</evidence>
<keyword evidence="2" id="KW-1185">Reference proteome</keyword>
<dbReference type="Proteomes" id="UP000325395">
    <property type="component" value="Unassembled WGS sequence"/>
</dbReference>
<evidence type="ECO:0000313" key="1">
    <source>
        <dbReference type="EMBL" id="KAE8423596.1"/>
    </source>
</evidence>
<name>A0ABQ6X2R8_9EURO</name>
<gene>
    <name evidence="1" type="ORF">BDV36DRAFT_242922</name>
</gene>
<organism evidence="1 2">
    <name type="scientific">Aspergillus pseudocaelatus</name>
    <dbReference type="NCBI Taxonomy" id="1825620"/>
    <lineage>
        <taxon>Eukaryota</taxon>
        <taxon>Fungi</taxon>
        <taxon>Dikarya</taxon>
        <taxon>Ascomycota</taxon>
        <taxon>Pezizomycotina</taxon>
        <taxon>Eurotiomycetes</taxon>
        <taxon>Eurotiomycetidae</taxon>
        <taxon>Eurotiales</taxon>
        <taxon>Aspergillaceae</taxon>
        <taxon>Aspergillus</taxon>
        <taxon>Aspergillus subgen. Circumdati</taxon>
    </lineage>
</organism>
<proteinExistence type="predicted"/>